<dbReference type="eggNOG" id="COG0237">
    <property type="taxonomic scope" value="Bacteria"/>
</dbReference>
<dbReference type="InterPro" id="IPR027417">
    <property type="entry name" value="P-loop_NTPase"/>
</dbReference>
<proteinExistence type="predicted"/>
<dbReference type="RefSeq" id="WP_015036400.1">
    <property type="nucleotide sequence ID" value="NC_018750.1"/>
</dbReference>
<dbReference type="Pfam" id="PF13671">
    <property type="entry name" value="AAA_33"/>
    <property type="match status" value="1"/>
</dbReference>
<dbReference type="SUPFAM" id="SSF52540">
    <property type="entry name" value="P-loop containing nucleoside triphosphate hydrolases"/>
    <property type="match status" value="1"/>
</dbReference>
<dbReference type="KEGG" id="sve:SVEN_5216"/>
<evidence type="ECO:0000313" key="2">
    <source>
        <dbReference type="Proteomes" id="UP000006854"/>
    </source>
</evidence>
<dbReference type="Gene3D" id="3.40.50.300">
    <property type="entry name" value="P-loop containing nucleotide triphosphate hydrolases"/>
    <property type="match status" value="1"/>
</dbReference>
<gene>
    <name evidence="1" type="ordered locus">SVEN_5216</name>
</gene>
<accession>F2R598</accession>
<dbReference type="OrthoDB" id="198115at2"/>
<sequence length="208" mass="23065">MSTHVATSQIERVPLVLVAGFAGSGKSEAGKLLSLATGWSLLDKDTLTRPLTESLLTALGGDPDDRHSPLYGERVRPLEYECLMKTCWENVEHGVPVIAVAPFLKEVADAQWLARLLRRCDRTGAGAEVLWVDSDESSMQERLTARNARRDTWKLANWREYLTTISLDQRPVRDHLLIDNRMTAATPLAEQVESAAHELASRFGTVTA</sequence>
<dbReference type="STRING" id="953739.SVEN_5216"/>
<organism evidence="1 2">
    <name type="scientific">Streptomyces venezuelae (strain ATCC 10712 / CBS 650.69 / DSM 40230 / JCM 4526 / NBRC 13096 / PD 04745)</name>
    <dbReference type="NCBI Taxonomy" id="953739"/>
    <lineage>
        <taxon>Bacteria</taxon>
        <taxon>Bacillati</taxon>
        <taxon>Actinomycetota</taxon>
        <taxon>Actinomycetes</taxon>
        <taxon>Kitasatosporales</taxon>
        <taxon>Streptomycetaceae</taxon>
        <taxon>Streptomyces</taxon>
    </lineage>
</organism>
<dbReference type="AlphaFoldDB" id="F2R598"/>
<dbReference type="EMBL" id="FR845719">
    <property type="protein sequence ID" value="CCA58502.1"/>
    <property type="molecule type" value="Genomic_DNA"/>
</dbReference>
<name>F2R598_STRVP</name>
<dbReference type="HOGENOM" id="CLU_108060_1_0_11"/>
<dbReference type="Proteomes" id="UP000006854">
    <property type="component" value="Chromosome"/>
</dbReference>
<dbReference type="GeneID" id="51865777"/>
<evidence type="ECO:0000313" key="1">
    <source>
        <dbReference type="EMBL" id="CCA58502.1"/>
    </source>
</evidence>
<keyword evidence="2" id="KW-1185">Reference proteome</keyword>
<dbReference type="PATRIC" id="fig|953739.5.peg.353"/>
<protein>
    <submittedName>
        <fullName evidence="1">Putative P-loop ATPase</fullName>
    </submittedName>
</protein>
<reference evidence="1 2" key="1">
    <citation type="journal article" date="2011" name="BMC Genomics">
        <title>Genome-wide analysis of the role of GlnR in Streptomyces venezuelae provides new insights into global nitrogen regulation in actinomycetes.</title>
        <authorList>
            <person name="Pullan S.T."/>
            <person name="Bibb M.J."/>
            <person name="Merrick M."/>
        </authorList>
    </citation>
    <scope>NUCLEOTIDE SEQUENCE [LARGE SCALE GENOMIC DNA]</scope>
    <source>
        <strain evidence="1">ATCC 10712</strain>
    </source>
</reference>